<dbReference type="PANTHER" id="PTHR43405">
    <property type="entry name" value="GLYCOSYL HYDROLASE DIGH"/>
    <property type="match status" value="1"/>
</dbReference>
<evidence type="ECO:0000313" key="3">
    <source>
        <dbReference type="EMBL" id="AFH48732.1"/>
    </source>
</evidence>
<dbReference type="eggNOG" id="COG1649">
    <property type="taxonomic scope" value="Bacteria"/>
</dbReference>
<dbReference type="Proteomes" id="UP000007394">
    <property type="component" value="Chromosome"/>
</dbReference>
<dbReference type="OrthoDB" id="100605at2"/>
<evidence type="ECO:0000259" key="2">
    <source>
        <dbReference type="Pfam" id="PF02638"/>
    </source>
</evidence>
<dbReference type="AlphaFoldDB" id="I0AIC5"/>
<dbReference type="PATRIC" id="fig|945713.3.peg.1026"/>
<dbReference type="Pfam" id="PF02638">
    <property type="entry name" value="GHL10"/>
    <property type="match status" value="1"/>
</dbReference>
<dbReference type="EMBL" id="CP003418">
    <property type="protein sequence ID" value="AFH48732.1"/>
    <property type="molecule type" value="Genomic_DNA"/>
</dbReference>
<dbReference type="InterPro" id="IPR017853">
    <property type="entry name" value="GH"/>
</dbReference>
<protein>
    <recommendedName>
        <fullName evidence="2">Glycosyl hydrolase-like 10 domain-containing protein</fullName>
    </recommendedName>
</protein>
<keyword evidence="4" id="KW-1185">Reference proteome</keyword>
<name>I0AIC5_IGNAJ</name>
<accession>I0AIC5</accession>
<evidence type="ECO:0000313" key="4">
    <source>
        <dbReference type="Proteomes" id="UP000007394"/>
    </source>
</evidence>
<dbReference type="SUPFAM" id="SSF51445">
    <property type="entry name" value="(Trans)glycosidases"/>
    <property type="match status" value="1"/>
</dbReference>
<sequence>MKIIFLIIISYFLIFCSKVSNEMKAVRGVWLTNVDSQVLNSKENIDKAVELLDELGFNSIFVVVWNKAMTTYPSTVMKNLTGIEIDTSFAGRDPLKELIDSAHKKNIKVFAWFEFGFSSSFKENGGIILNKKPEWAAKDINGNLVTKNGFEWMNGFHPEVQDFLLSLIMEVVKNYNVDGIQGDDRLPALPSESGYDEYTVNLYKSQHNGKFPPENHKDEKWIQWRANLLTDFMQRIYDSVKTFNSNLIVSMAPSIYPWSKEEYLQDWPEWMKRGLVELIIPQIYRYNIDDYSSSLNEIIINQISKNNFHKFYPGVLLKVGSYQPDEKFLRQMIELNRQSGINGEVFFFYEGIKKYPDLFKEFYKDRVGFPELLNK</sequence>
<dbReference type="KEGG" id="ial:IALB_1021"/>
<dbReference type="InterPro" id="IPR052177">
    <property type="entry name" value="Divisome_Glycosyl_Hydrolase"/>
</dbReference>
<dbReference type="InterPro" id="IPR003790">
    <property type="entry name" value="GHL10"/>
</dbReference>
<gene>
    <name evidence="3" type="ordered locus">IALB_1021</name>
</gene>
<evidence type="ECO:0000256" key="1">
    <source>
        <dbReference type="ARBA" id="ARBA00022729"/>
    </source>
</evidence>
<dbReference type="PANTHER" id="PTHR43405:SF1">
    <property type="entry name" value="GLYCOSYL HYDROLASE DIGH"/>
    <property type="match status" value="1"/>
</dbReference>
<dbReference type="RefSeq" id="WP_014559887.1">
    <property type="nucleotide sequence ID" value="NC_017464.1"/>
</dbReference>
<proteinExistence type="predicted"/>
<keyword evidence="1" id="KW-0732">Signal</keyword>
<feature type="domain" description="Glycosyl hydrolase-like 10" evidence="2">
    <location>
        <begin position="26"/>
        <end position="297"/>
    </location>
</feature>
<dbReference type="STRING" id="945713.IALB_1021"/>
<organism evidence="3 4">
    <name type="scientific">Ignavibacterium album (strain DSM 19864 / JCM 16511 / NBRC 101810 / Mat9-16)</name>
    <dbReference type="NCBI Taxonomy" id="945713"/>
    <lineage>
        <taxon>Bacteria</taxon>
        <taxon>Pseudomonadati</taxon>
        <taxon>Ignavibacteriota</taxon>
        <taxon>Ignavibacteria</taxon>
        <taxon>Ignavibacteriales</taxon>
        <taxon>Ignavibacteriaceae</taxon>
        <taxon>Ignavibacterium</taxon>
    </lineage>
</organism>
<reference evidence="3 4" key="1">
    <citation type="journal article" date="2012" name="Front. Microbiol.">
        <title>Complete genome of Ignavibacterium album, a metabolically versatile, flagellated, facultative anaerobe from the phylum Chlorobi.</title>
        <authorList>
            <person name="Liu Z."/>
            <person name="Frigaard N.-U."/>
            <person name="Vogl K."/>
            <person name="Iino T."/>
            <person name="Ohkuma M."/>
            <person name="Overmann J."/>
            <person name="Bryant D.A."/>
        </authorList>
    </citation>
    <scope>NUCLEOTIDE SEQUENCE [LARGE SCALE GENOMIC DNA]</scope>
    <source>
        <strain evidence="4">DSM 19864 / JCM 16511 / NBRC 101810 / Mat9-16</strain>
    </source>
</reference>
<dbReference type="Gene3D" id="3.20.20.80">
    <property type="entry name" value="Glycosidases"/>
    <property type="match status" value="1"/>
</dbReference>
<dbReference type="HOGENOM" id="CLU_029517_1_1_10"/>